<protein>
    <recommendedName>
        <fullName evidence="2">DUF2147 domain-containing protein</fullName>
    </recommendedName>
</protein>
<comment type="caution">
    <text evidence="3">The sequence shown here is derived from an EMBL/GenBank/DDBJ whole genome shotgun (WGS) entry which is preliminary data.</text>
</comment>
<keyword evidence="4" id="KW-1185">Reference proteome</keyword>
<evidence type="ECO:0000313" key="3">
    <source>
        <dbReference type="EMBL" id="KHE41821.1"/>
    </source>
</evidence>
<dbReference type="PANTHER" id="PTHR36919:SF2">
    <property type="entry name" value="BLL6627 PROTEIN"/>
    <property type="match status" value="1"/>
</dbReference>
<dbReference type="PANTHER" id="PTHR36919">
    <property type="entry name" value="BLR1215 PROTEIN"/>
    <property type="match status" value="1"/>
</dbReference>
<dbReference type="Gene3D" id="2.40.128.520">
    <property type="match status" value="1"/>
</dbReference>
<evidence type="ECO:0000259" key="2">
    <source>
        <dbReference type="Pfam" id="PF09917"/>
    </source>
</evidence>
<accession>A0ABR4YJF4</accession>
<reference evidence="3 4" key="1">
    <citation type="submission" date="2014-09" db="EMBL/GenBank/DDBJ databases">
        <title>Alistipes sp. 627, sp. nov., a novel member of the family Rikenellaceae isolated from human faeces.</title>
        <authorList>
            <person name="Shkoporov A.N."/>
            <person name="Chaplin A.V."/>
            <person name="Motuzova O.V."/>
            <person name="Kafarskaia L.I."/>
            <person name="Khokhlova E.V."/>
            <person name="Efimov B.A."/>
        </authorList>
    </citation>
    <scope>NUCLEOTIDE SEQUENCE [LARGE SCALE GENOMIC DNA]</scope>
    <source>
        <strain evidence="3 4">627</strain>
    </source>
</reference>
<feature type="signal peptide" evidence="1">
    <location>
        <begin position="1"/>
        <end position="23"/>
    </location>
</feature>
<proteinExistence type="predicted"/>
<feature type="chain" id="PRO_5047523220" description="DUF2147 domain-containing protein" evidence="1">
    <location>
        <begin position="24"/>
        <end position="153"/>
    </location>
</feature>
<dbReference type="Pfam" id="PF09917">
    <property type="entry name" value="DUF2147"/>
    <property type="match status" value="1"/>
</dbReference>
<evidence type="ECO:0000313" key="4">
    <source>
        <dbReference type="Proteomes" id="UP000030889"/>
    </source>
</evidence>
<dbReference type="RefSeq" id="WP_035473588.1">
    <property type="nucleotide sequence ID" value="NZ_JRGF01000008.1"/>
</dbReference>
<keyword evidence="1" id="KW-0732">Signal</keyword>
<name>A0ABR4YJF4_9BACT</name>
<gene>
    <name evidence="3" type="ORF">LG35_07370</name>
</gene>
<evidence type="ECO:0000256" key="1">
    <source>
        <dbReference type="SAM" id="SignalP"/>
    </source>
</evidence>
<sequence length="153" mass="17285">MNRFITMLLLATAVCTTTGSVSAQEADRILGIYKVEGETTHELSKVRIYKTGDTYEARIIWLEHPNDEAGNPRLDLLNPDPALRSGRADAIVLVRGLRYDAKKERWTGGTIYNPVDGKVYDVQAEFDGPQELRVRGYIGKPMFGRDLVWEKLE</sequence>
<dbReference type="InterPro" id="IPR019223">
    <property type="entry name" value="DUF2147"/>
</dbReference>
<dbReference type="EMBL" id="JRGF01000008">
    <property type="protein sequence ID" value="KHE41821.1"/>
    <property type="molecule type" value="Genomic_DNA"/>
</dbReference>
<dbReference type="Proteomes" id="UP000030889">
    <property type="component" value="Unassembled WGS sequence"/>
</dbReference>
<feature type="domain" description="DUF2147" evidence="2">
    <location>
        <begin position="41"/>
        <end position="151"/>
    </location>
</feature>
<organism evidence="3 4">
    <name type="scientific">Alistipes inops</name>
    <dbReference type="NCBI Taxonomy" id="1501391"/>
    <lineage>
        <taxon>Bacteria</taxon>
        <taxon>Pseudomonadati</taxon>
        <taxon>Bacteroidota</taxon>
        <taxon>Bacteroidia</taxon>
        <taxon>Bacteroidales</taxon>
        <taxon>Rikenellaceae</taxon>
        <taxon>Alistipes</taxon>
    </lineage>
</organism>